<dbReference type="EMBL" id="VFOM01000001">
    <property type="protein sequence ID" value="TQL47357.1"/>
    <property type="molecule type" value="Genomic_DNA"/>
</dbReference>
<dbReference type="InterPro" id="IPR029063">
    <property type="entry name" value="SAM-dependent_MTases_sf"/>
</dbReference>
<keyword evidence="3" id="KW-0949">S-adenosyl-L-methionine</keyword>
<dbReference type="GO" id="GO:0008757">
    <property type="term" value="F:S-adenosylmethionine-dependent methyltransferase activity"/>
    <property type="evidence" value="ECO:0007669"/>
    <property type="project" value="TreeGrafter"/>
</dbReference>
<evidence type="ECO:0000313" key="4">
    <source>
        <dbReference type="EMBL" id="TQL47357.1"/>
    </source>
</evidence>
<protein>
    <submittedName>
        <fullName evidence="4">Putative O-methyltransferase YrrM</fullName>
    </submittedName>
</protein>
<evidence type="ECO:0000313" key="5">
    <source>
        <dbReference type="Proteomes" id="UP000317998"/>
    </source>
</evidence>
<name>A0A542YGZ5_9MICO</name>
<dbReference type="PROSITE" id="PS51682">
    <property type="entry name" value="SAM_OMT_I"/>
    <property type="match status" value="1"/>
</dbReference>
<dbReference type="SUPFAM" id="SSF53335">
    <property type="entry name" value="S-adenosyl-L-methionine-dependent methyltransferases"/>
    <property type="match status" value="1"/>
</dbReference>
<comment type="caution">
    <text evidence="4">The sequence shown here is derived from an EMBL/GenBank/DDBJ whole genome shotgun (WGS) entry which is preliminary data.</text>
</comment>
<dbReference type="OrthoDB" id="4774874at2"/>
<dbReference type="InterPro" id="IPR002935">
    <property type="entry name" value="SAM_O-MeTrfase"/>
</dbReference>
<evidence type="ECO:0000256" key="1">
    <source>
        <dbReference type="ARBA" id="ARBA00022603"/>
    </source>
</evidence>
<dbReference type="CDD" id="cd02440">
    <property type="entry name" value="AdoMet_MTases"/>
    <property type="match status" value="1"/>
</dbReference>
<dbReference type="RefSeq" id="WP_141879618.1">
    <property type="nucleotide sequence ID" value="NZ_VFOM01000001.1"/>
</dbReference>
<reference evidence="4 5" key="1">
    <citation type="submission" date="2019-06" db="EMBL/GenBank/DDBJ databases">
        <title>Sequencing the genomes of 1000 actinobacteria strains.</title>
        <authorList>
            <person name="Klenk H.-P."/>
        </authorList>
    </citation>
    <scope>NUCLEOTIDE SEQUENCE [LARGE SCALE GENOMIC DNA]</scope>
    <source>
        <strain evidence="4 5">DSM 26477</strain>
    </source>
</reference>
<keyword evidence="1 4" id="KW-0489">Methyltransferase</keyword>
<keyword evidence="2 4" id="KW-0808">Transferase</keyword>
<accession>A0A542YGZ5</accession>
<dbReference type="Gene3D" id="3.40.50.150">
    <property type="entry name" value="Vaccinia Virus protein VP39"/>
    <property type="match status" value="1"/>
</dbReference>
<dbReference type="GO" id="GO:0032259">
    <property type="term" value="P:methylation"/>
    <property type="evidence" value="ECO:0007669"/>
    <property type="project" value="UniProtKB-KW"/>
</dbReference>
<dbReference type="AlphaFoldDB" id="A0A542YGZ5"/>
<organism evidence="4 5">
    <name type="scientific">Homoserinimonas aerilata</name>
    <dbReference type="NCBI Taxonomy" id="1162970"/>
    <lineage>
        <taxon>Bacteria</taxon>
        <taxon>Bacillati</taxon>
        <taxon>Actinomycetota</taxon>
        <taxon>Actinomycetes</taxon>
        <taxon>Micrococcales</taxon>
        <taxon>Microbacteriaceae</taxon>
        <taxon>Homoserinimonas</taxon>
    </lineage>
</organism>
<dbReference type="GO" id="GO:0008171">
    <property type="term" value="F:O-methyltransferase activity"/>
    <property type="evidence" value="ECO:0007669"/>
    <property type="project" value="InterPro"/>
</dbReference>
<dbReference type="InterPro" id="IPR050362">
    <property type="entry name" value="Cation-dep_OMT"/>
</dbReference>
<dbReference type="Pfam" id="PF01596">
    <property type="entry name" value="Methyltransf_3"/>
    <property type="match status" value="1"/>
</dbReference>
<keyword evidence="5" id="KW-1185">Reference proteome</keyword>
<dbReference type="PANTHER" id="PTHR10509">
    <property type="entry name" value="O-METHYLTRANSFERASE-RELATED"/>
    <property type="match status" value="1"/>
</dbReference>
<dbReference type="PANTHER" id="PTHR10509:SF85">
    <property type="entry name" value="O-METHYLTRANSFERASE RV1220C-RELATED"/>
    <property type="match status" value="1"/>
</dbReference>
<gene>
    <name evidence="4" type="ORF">FB562_0413</name>
</gene>
<proteinExistence type="predicted"/>
<evidence type="ECO:0000256" key="3">
    <source>
        <dbReference type="ARBA" id="ARBA00022691"/>
    </source>
</evidence>
<evidence type="ECO:0000256" key="2">
    <source>
        <dbReference type="ARBA" id="ARBA00022679"/>
    </source>
</evidence>
<dbReference type="Proteomes" id="UP000317998">
    <property type="component" value="Unassembled WGS sequence"/>
</dbReference>
<sequence length="210" mass="22395">MSDKVASWKFAEELVTEPAVAAHARQASLELGIDTVSPATGAQIALVAAASSARTIIEIGTGVGVSGLWMLHGAPEATLTSIDIEADHQQTARGFFSEAEVPANRVRLITGRARDVLPRMNEQSYDIVLVDADPQSVIEYVEHGLHLVRPGGTVLVPHALWRDRVADPAKRDDTTTAFRALLKETSESTAVLSALTPVGDGLLQLTRLDA</sequence>